<keyword evidence="1" id="KW-0472">Membrane</keyword>
<keyword evidence="1" id="KW-1133">Transmembrane helix</keyword>
<keyword evidence="3" id="KW-1185">Reference proteome</keyword>
<protein>
    <submittedName>
        <fullName evidence="2">Uncharacterized protein</fullName>
    </submittedName>
</protein>
<organism evidence="2 3">
    <name type="scientific">Enterococcus alishanensis</name>
    <dbReference type="NCBI Taxonomy" id="1303817"/>
    <lineage>
        <taxon>Bacteria</taxon>
        <taxon>Bacillati</taxon>
        <taxon>Bacillota</taxon>
        <taxon>Bacilli</taxon>
        <taxon>Lactobacillales</taxon>
        <taxon>Enterococcaceae</taxon>
        <taxon>Enterococcus</taxon>
    </lineage>
</organism>
<dbReference type="RefSeq" id="WP_218325550.1">
    <property type="nucleotide sequence ID" value="NZ_JAHUZB010000003.1"/>
</dbReference>
<reference evidence="2 3" key="1">
    <citation type="submission" date="2021-06" db="EMBL/GenBank/DDBJ databases">
        <title>Enterococcus alishanensis sp. nov., a novel lactic acid bacterium isolated from fresh coffee beans.</title>
        <authorList>
            <person name="Chen Y.-S."/>
        </authorList>
    </citation>
    <scope>NUCLEOTIDE SEQUENCE [LARGE SCALE GENOMIC DNA]</scope>
    <source>
        <strain evidence="2 3">ALS3</strain>
    </source>
</reference>
<evidence type="ECO:0000313" key="2">
    <source>
        <dbReference type="EMBL" id="MBV7390485.1"/>
    </source>
</evidence>
<accession>A0ABS6TC47</accession>
<proteinExistence type="predicted"/>
<sequence>MTFLAILAGIGAIFNYYAVTAGIYSLFLAIFLQILLLLLAIIAGIGFRGQRSRRSYDGGWYKVATVRFALIMISLLGNLSIFIVFILNQLGYLSGF</sequence>
<feature type="transmembrane region" description="Helical" evidence="1">
    <location>
        <begin position="68"/>
        <end position="87"/>
    </location>
</feature>
<gene>
    <name evidence="2" type="ORF">KUA55_07325</name>
</gene>
<feature type="transmembrane region" description="Helical" evidence="1">
    <location>
        <begin position="30"/>
        <end position="47"/>
    </location>
</feature>
<dbReference type="EMBL" id="JAHUZB010000003">
    <property type="protein sequence ID" value="MBV7390485.1"/>
    <property type="molecule type" value="Genomic_DNA"/>
</dbReference>
<evidence type="ECO:0000256" key="1">
    <source>
        <dbReference type="SAM" id="Phobius"/>
    </source>
</evidence>
<dbReference type="Proteomes" id="UP000774130">
    <property type="component" value="Unassembled WGS sequence"/>
</dbReference>
<keyword evidence="1" id="KW-0812">Transmembrane</keyword>
<name>A0ABS6TC47_9ENTE</name>
<evidence type="ECO:0000313" key="3">
    <source>
        <dbReference type="Proteomes" id="UP000774130"/>
    </source>
</evidence>
<comment type="caution">
    <text evidence="2">The sequence shown here is derived from an EMBL/GenBank/DDBJ whole genome shotgun (WGS) entry which is preliminary data.</text>
</comment>